<dbReference type="InterPro" id="IPR006578">
    <property type="entry name" value="MADF-dom"/>
</dbReference>
<dbReference type="AlphaFoldDB" id="A0AAD4N8Z8"/>
<accession>A0AAD4N8Z8</accession>
<keyword evidence="3" id="KW-1185">Reference proteome</keyword>
<proteinExistence type="predicted"/>
<reference evidence="2" key="1">
    <citation type="submission" date="2022-01" db="EMBL/GenBank/DDBJ databases">
        <title>Genome Sequence Resource for Two Populations of Ditylenchus destructor, the Migratory Endoparasitic Phytonematode.</title>
        <authorList>
            <person name="Zhang H."/>
            <person name="Lin R."/>
            <person name="Xie B."/>
        </authorList>
    </citation>
    <scope>NUCLEOTIDE SEQUENCE</scope>
    <source>
        <strain evidence="2">BazhouSP</strain>
    </source>
</reference>
<gene>
    <name evidence="2" type="ORF">DdX_06353</name>
</gene>
<dbReference type="Proteomes" id="UP001201812">
    <property type="component" value="Unassembled WGS sequence"/>
</dbReference>
<protein>
    <submittedName>
        <fullName evidence="2">Alcohol dehydrogenase transcription factor myb/SANT-like domain-containing protein</fullName>
    </submittedName>
</protein>
<evidence type="ECO:0000259" key="1">
    <source>
        <dbReference type="PROSITE" id="PS51029"/>
    </source>
</evidence>
<comment type="caution">
    <text evidence="2">The sequence shown here is derived from an EMBL/GenBank/DDBJ whole genome shotgun (WGS) entry which is preliminary data.</text>
</comment>
<name>A0AAD4N8Z8_9BILA</name>
<dbReference type="PROSITE" id="PS51029">
    <property type="entry name" value="MADF"/>
    <property type="match status" value="1"/>
</dbReference>
<dbReference type="PANTHER" id="PTHR21505">
    <property type="entry name" value="MADF DOMAIN-CONTAINING PROTEIN-RELATED"/>
    <property type="match status" value="1"/>
</dbReference>
<evidence type="ECO:0000313" key="3">
    <source>
        <dbReference type="Proteomes" id="UP001201812"/>
    </source>
</evidence>
<organism evidence="2 3">
    <name type="scientific">Ditylenchus destructor</name>
    <dbReference type="NCBI Taxonomy" id="166010"/>
    <lineage>
        <taxon>Eukaryota</taxon>
        <taxon>Metazoa</taxon>
        <taxon>Ecdysozoa</taxon>
        <taxon>Nematoda</taxon>
        <taxon>Chromadorea</taxon>
        <taxon>Rhabditida</taxon>
        <taxon>Tylenchina</taxon>
        <taxon>Tylenchomorpha</taxon>
        <taxon>Sphaerularioidea</taxon>
        <taxon>Anguinidae</taxon>
        <taxon>Anguininae</taxon>
        <taxon>Ditylenchus</taxon>
    </lineage>
</organism>
<feature type="domain" description="MADF" evidence="1">
    <location>
        <begin position="11"/>
        <end position="107"/>
    </location>
</feature>
<sequence>MSNWNDTNRLRLITEYKKRPYLWQTSHADFSNMEKRREGLMQITALINQFEKHSFSEIEVRNQFKNMKDMFRRKIKRIRQMEEMDMPVEEPTWAYYKHLKFLDEGSEAQSSLKLDIEEDNELMESTGPHSIMDDLLQATMATAGDSEPTRRRSKRHATNHISVTADDYKMVTNRQANDIAIALEEHDRDDVNNIVNAQDDVRVMNAGQIRDVNRHSCNGMEELSPPPAKRRPFVCREEIEDDFACFGRFIASTLRKLSVNSPICALRTKKVINDLMFEAEFQELSNGYADYDMNKEKQ</sequence>
<dbReference type="PANTHER" id="PTHR21505:SF12">
    <property type="entry name" value="MADF DOMAIN-CONTAINING PROTEIN-RELATED"/>
    <property type="match status" value="1"/>
</dbReference>
<dbReference type="EMBL" id="JAKKPZ010000008">
    <property type="protein sequence ID" value="KAI1717944.1"/>
    <property type="molecule type" value="Genomic_DNA"/>
</dbReference>
<dbReference type="Pfam" id="PF10545">
    <property type="entry name" value="MADF_DNA_bdg"/>
    <property type="match status" value="1"/>
</dbReference>
<evidence type="ECO:0000313" key="2">
    <source>
        <dbReference type="EMBL" id="KAI1717944.1"/>
    </source>
</evidence>
<dbReference type="SMART" id="SM00595">
    <property type="entry name" value="MADF"/>
    <property type="match status" value="1"/>
</dbReference>